<evidence type="ECO:0000313" key="2">
    <source>
        <dbReference type="EMBL" id="KAG1796453.1"/>
    </source>
</evidence>
<dbReference type="AlphaFoldDB" id="A0A9P7AU85"/>
<dbReference type="GeneID" id="64600107"/>
<evidence type="ECO:0000313" key="3">
    <source>
        <dbReference type="Proteomes" id="UP000719766"/>
    </source>
</evidence>
<name>A0A9P7AU85_9AGAM</name>
<reference evidence="2" key="1">
    <citation type="journal article" date="2020" name="New Phytol.">
        <title>Comparative genomics reveals dynamic genome evolution in host specialist ectomycorrhizal fungi.</title>
        <authorList>
            <person name="Lofgren L.A."/>
            <person name="Nguyen N.H."/>
            <person name="Vilgalys R."/>
            <person name="Ruytinx J."/>
            <person name="Liao H.L."/>
            <person name="Branco S."/>
            <person name="Kuo A."/>
            <person name="LaButti K."/>
            <person name="Lipzen A."/>
            <person name="Andreopoulos W."/>
            <person name="Pangilinan J."/>
            <person name="Riley R."/>
            <person name="Hundley H."/>
            <person name="Na H."/>
            <person name="Barry K."/>
            <person name="Grigoriev I.V."/>
            <person name="Stajich J.E."/>
            <person name="Kennedy P.G."/>
        </authorList>
    </citation>
    <scope>NUCLEOTIDE SEQUENCE</scope>
    <source>
        <strain evidence="2">S12</strain>
    </source>
</reference>
<sequence length="161" mass="18030">MPQAGYSSDDITAELDAIEDTESESGNDEQDNEFDAQSDLDTLRMVLTMPQPDAPMHEVRRALEVAQQTYTAVRSELRALKKDHAMLQAAVPACSRNRVLKKTSTIDNDIARAGKMYAMLNYFWVMSGLFPTKPQPDIDPRSDTRWSSPEAKLNGAMAELY</sequence>
<feature type="compositionally biased region" description="Acidic residues" evidence="1">
    <location>
        <begin position="11"/>
        <end position="34"/>
    </location>
</feature>
<feature type="region of interest" description="Disordered" evidence="1">
    <location>
        <begin position="1"/>
        <end position="34"/>
    </location>
</feature>
<accession>A0A9P7AU85</accession>
<keyword evidence="3" id="KW-1185">Reference proteome</keyword>
<dbReference type="RefSeq" id="XP_041161969.1">
    <property type="nucleotide sequence ID" value="XM_041306343.1"/>
</dbReference>
<dbReference type="EMBL" id="JABBWE010000019">
    <property type="protein sequence ID" value="KAG1796453.1"/>
    <property type="molecule type" value="Genomic_DNA"/>
</dbReference>
<gene>
    <name evidence="2" type="ORF">HD556DRAFT_1441752</name>
</gene>
<feature type="compositionally biased region" description="Polar residues" evidence="1">
    <location>
        <begin position="1"/>
        <end position="10"/>
    </location>
</feature>
<organism evidence="2 3">
    <name type="scientific">Suillus plorans</name>
    <dbReference type="NCBI Taxonomy" id="116603"/>
    <lineage>
        <taxon>Eukaryota</taxon>
        <taxon>Fungi</taxon>
        <taxon>Dikarya</taxon>
        <taxon>Basidiomycota</taxon>
        <taxon>Agaricomycotina</taxon>
        <taxon>Agaricomycetes</taxon>
        <taxon>Agaricomycetidae</taxon>
        <taxon>Boletales</taxon>
        <taxon>Suillineae</taxon>
        <taxon>Suillaceae</taxon>
        <taxon>Suillus</taxon>
    </lineage>
</organism>
<comment type="caution">
    <text evidence="2">The sequence shown here is derived from an EMBL/GenBank/DDBJ whole genome shotgun (WGS) entry which is preliminary data.</text>
</comment>
<evidence type="ECO:0000256" key="1">
    <source>
        <dbReference type="SAM" id="MobiDB-lite"/>
    </source>
</evidence>
<dbReference type="OrthoDB" id="2691745at2759"/>
<dbReference type="Proteomes" id="UP000719766">
    <property type="component" value="Unassembled WGS sequence"/>
</dbReference>
<proteinExistence type="predicted"/>
<protein>
    <submittedName>
        <fullName evidence="2">Uncharacterized protein</fullName>
    </submittedName>
</protein>